<reference evidence="1" key="2">
    <citation type="submission" date="2023-05" db="EMBL/GenBank/DDBJ databases">
        <authorList>
            <consortium name="Lawrence Berkeley National Laboratory"/>
            <person name="Steindorff A."/>
            <person name="Hensen N."/>
            <person name="Bonometti L."/>
            <person name="Westerberg I."/>
            <person name="Brannstrom I.O."/>
            <person name="Guillou S."/>
            <person name="Cros-Aarteil S."/>
            <person name="Calhoun S."/>
            <person name="Haridas S."/>
            <person name="Kuo A."/>
            <person name="Mondo S."/>
            <person name="Pangilinan J."/>
            <person name="Riley R."/>
            <person name="Labutti K."/>
            <person name="Andreopoulos B."/>
            <person name="Lipzen A."/>
            <person name="Chen C."/>
            <person name="Yanf M."/>
            <person name="Daum C."/>
            <person name="Ng V."/>
            <person name="Clum A."/>
            <person name="Ohm R."/>
            <person name="Martin F."/>
            <person name="Silar P."/>
            <person name="Natvig D."/>
            <person name="Lalanne C."/>
            <person name="Gautier V."/>
            <person name="Ament-Velasquez S.L."/>
            <person name="Kruys A."/>
            <person name="Hutchinson M.I."/>
            <person name="Powell A.J."/>
            <person name="Barry K."/>
            <person name="Miller A.N."/>
            <person name="Grigoriev I.V."/>
            <person name="Debuchy R."/>
            <person name="Gladieux P."/>
            <person name="Thoren M.H."/>
            <person name="Johannesson H."/>
        </authorList>
    </citation>
    <scope>NUCLEOTIDE SEQUENCE</scope>
    <source>
        <strain evidence="1">PSN293</strain>
    </source>
</reference>
<evidence type="ECO:0000313" key="1">
    <source>
        <dbReference type="EMBL" id="KAK4209618.1"/>
    </source>
</evidence>
<organism evidence="1 2">
    <name type="scientific">Rhypophila decipiens</name>
    <dbReference type="NCBI Taxonomy" id="261697"/>
    <lineage>
        <taxon>Eukaryota</taxon>
        <taxon>Fungi</taxon>
        <taxon>Dikarya</taxon>
        <taxon>Ascomycota</taxon>
        <taxon>Pezizomycotina</taxon>
        <taxon>Sordariomycetes</taxon>
        <taxon>Sordariomycetidae</taxon>
        <taxon>Sordariales</taxon>
        <taxon>Naviculisporaceae</taxon>
        <taxon>Rhypophila</taxon>
    </lineage>
</organism>
<proteinExistence type="predicted"/>
<reference evidence="1" key="1">
    <citation type="journal article" date="2023" name="Mol. Phylogenet. Evol.">
        <title>Genome-scale phylogeny and comparative genomics of the fungal order Sordariales.</title>
        <authorList>
            <person name="Hensen N."/>
            <person name="Bonometti L."/>
            <person name="Westerberg I."/>
            <person name="Brannstrom I.O."/>
            <person name="Guillou S."/>
            <person name="Cros-Aarteil S."/>
            <person name="Calhoun S."/>
            <person name="Haridas S."/>
            <person name="Kuo A."/>
            <person name="Mondo S."/>
            <person name="Pangilinan J."/>
            <person name="Riley R."/>
            <person name="LaButti K."/>
            <person name="Andreopoulos B."/>
            <person name="Lipzen A."/>
            <person name="Chen C."/>
            <person name="Yan M."/>
            <person name="Daum C."/>
            <person name="Ng V."/>
            <person name="Clum A."/>
            <person name="Steindorff A."/>
            <person name="Ohm R.A."/>
            <person name="Martin F."/>
            <person name="Silar P."/>
            <person name="Natvig D.O."/>
            <person name="Lalanne C."/>
            <person name="Gautier V."/>
            <person name="Ament-Velasquez S.L."/>
            <person name="Kruys A."/>
            <person name="Hutchinson M.I."/>
            <person name="Powell A.J."/>
            <person name="Barry K."/>
            <person name="Miller A.N."/>
            <person name="Grigoriev I.V."/>
            <person name="Debuchy R."/>
            <person name="Gladieux P."/>
            <person name="Hiltunen Thoren M."/>
            <person name="Johannesson H."/>
        </authorList>
    </citation>
    <scope>NUCLEOTIDE SEQUENCE</scope>
    <source>
        <strain evidence="1">PSN293</strain>
    </source>
</reference>
<dbReference type="Proteomes" id="UP001301769">
    <property type="component" value="Unassembled WGS sequence"/>
</dbReference>
<dbReference type="InterPro" id="IPR032675">
    <property type="entry name" value="LRR_dom_sf"/>
</dbReference>
<dbReference type="AlphaFoldDB" id="A0AAN7B3J6"/>
<dbReference type="Gene3D" id="3.80.10.10">
    <property type="entry name" value="Ribonuclease Inhibitor"/>
    <property type="match status" value="1"/>
</dbReference>
<dbReference type="EMBL" id="MU858199">
    <property type="protein sequence ID" value="KAK4209618.1"/>
    <property type="molecule type" value="Genomic_DNA"/>
</dbReference>
<accession>A0AAN7B3J6</accession>
<comment type="caution">
    <text evidence="1">The sequence shown here is derived from an EMBL/GenBank/DDBJ whole genome shotgun (WGS) entry which is preliminary data.</text>
</comment>
<protein>
    <submittedName>
        <fullName evidence="1">Uncharacterized protein</fullName>
    </submittedName>
</protein>
<gene>
    <name evidence="1" type="ORF">QBC37DRAFT_450023</name>
</gene>
<evidence type="ECO:0000313" key="2">
    <source>
        <dbReference type="Proteomes" id="UP001301769"/>
    </source>
</evidence>
<name>A0AAN7B3J6_9PEZI</name>
<keyword evidence="2" id="KW-1185">Reference proteome</keyword>
<sequence length="497" mass="56909">MVCRHRHFIVDTRCFTKPPGRFSPLCKVSRQFNLVATPFLYKHFRLDARVPTNMRDLESCQRSVVRVLGSYLTVLQSNRNLDEHCQSLELILNHLSLNDAMRDALDQVLRQMPNLKRLRLCLSHVWGLCQWWDSYSGVAGAESGLVQLLLPYMPQMEELSLEITTKSWPQLIPPETRARITESPREWLPPLDSISRVRASPAGELLALLEHAPRLEALQIVDLLSKSAWQNVDSRLGLQLSASQNAIFSNMKSLSLSSYWAGDDHHLWPVLRNIKNLQHFAIDFGNGSSLGDVEKRVAVFSAGFWDLLLLHKKSLRSLALLCTGLDLDWWNELRKPSPGPDWSPYAPFADFEALEELTLALHGPYSLADPVRVRSHAPPRLKRLLLSFWRPDSKFGFLEESRVRFGSGRLSLVSMFIDAARNTGLKEAIIEGIMSENSNQKECARLISQWRQWGVKTTFFDPETCEITVGRVPRPRPIPDDHLMPLRFRHFRVFYGL</sequence>